<dbReference type="GO" id="GO:0009507">
    <property type="term" value="C:chloroplast"/>
    <property type="evidence" value="ECO:0007669"/>
    <property type="project" value="TreeGrafter"/>
</dbReference>
<dbReference type="Proteomes" id="UP000583929">
    <property type="component" value="Unassembled WGS sequence"/>
</dbReference>
<dbReference type="OrthoDB" id="276388at2759"/>
<dbReference type="AlphaFoldDB" id="A0A7J6FGL2"/>
<dbReference type="SUPFAM" id="SSF53335">
    <property type="entry name" value="S-adenosyl-L-methionine-dependent methyltransferases"/>
    <property type="match status" value="1"/>
</dbReference>
<evidence type="ECO:0000313" key="2">
    <source>
        <dbReference type="EMBL" id="KAF4402432.1"/>
    </source>
</evidence>
<gene>
    <name evidence="1" type="ORF">F8388_013328</name>
    <name evidence="2" type="ORF">G4B88_012217</name>
</gene>
<dbReference type="Proteomes" id="UP000525078">
    <property type="component" value="Unassembled WGS sequence"/>
</dbReference>
<evidence type="ECO:0000313" key="3">
    <source>
        <dbReference type="Proteomes" id="UP000525078"/>
    </source>
</evidence>
<dbReference type="PANTHER" id="PTHR37217">
    <property type="entry name" value="EXPRESSED PROTEIN"/>
    <property type="match status" value="1"/>
</dbReference>
<evidence type="ECO:0000313" key="4">
    <source>
        <dbReference type="Proteomes" id="UP000583929"/>
    </source>
</evidence>
<organism evidence="1 3">
    <name type="scientific">Cannabis sativa</name>
    <name type="common">Hemp</name>
    <name type="synonym">Marijuana</name>
    <dbReference type="NCBI Taxonomy" id="3483"/>
    <lineage>
        <taxon>Eukaryota</taxon>
        <taxon>Viridiplantae</taxon>
        <taxon>Streptophyta</taxon>
        <taxon>Embryophyta</taxon>
        <taxon>Tracheophyta</taxon>
        <taxon>Spermatophyta</taxon>
        <taxon>Magnoliopsida</taxon>
        <taxon>eudicotyledons</taxon>
        <taxon>Gunneridae</taxon>
        <taxon>Pentapetalae</taxon>
        <taxon>rosids</taxon>
        <taxon>fabids</taxon>
        <taxon>Rosales</taxon>
        <taxon>Cannabaceae</taxon>
        <taxon>Cannabis</taxon>
    </lineage>
</organism>
<accession>A0A7J6FGL2</accession>
<keyword evidence="4" id="KW-1185">Reference proteome</keyword>
<reference evidence="3 4" key="1">
    <citation type="journal article" date="2020" name="bioRxiv">
        <title>Sequence and annotation of 42 cannabis genomes reveals extensive copy number variation in cannabinoid synthesis and pathogen resistance genes.</title>
        <authorList>
            <person name="Mckernan K.J."/>
            <person name="Helbert Y."/>
            <person name="Kane L.T."/>
            <person name="Ebling H."/>
            <person name="Zhang L."/>
            <person name="Liu B."/>
            <person name="Eaton Z."/>
            <person name="Mclaughlin S."/>
            <person name="Kingan S."/>
            <person name="Baybayan P."/>
            <person name="Concepcion G."/>
            <person name="Jordan M."/>
            <person name="Riva A."/>
            <person name="Barbazuk W."/>
            <person name="Harkins T."/>
        </authorList>
    </citation>
    <scope>NUCLEOTIDE SEQUENCE [LARGE SCALE GENOMIC DNA]</scope>
    <source>
        <strain evidence="3 4">cv. Jamaican Lion 4</strain>
        <strain evidence="2">Father</strain>
        <strain evidence="1">Mother</strain>
        <tissue evidence="1">Leaf</tissue>
    </source>
</reference>
<protein>
    <submittedName>
        <fullName evidence="1">Uncharacterized protein</fullName>
    </submittedName>
</protein>
<evidence type="ECO:0000313" key="1">
    <source>
        <dbReference type="EMBL" id="KAF4368999.1"/>
    </source>
</evidence>
<name>A0A7J6FGL2_CANSA</name>
<dbReference type="PANTHER" id="PTHR37217:SF1">
    <property type="entry name" value="EXPRESSED PROTEIN"/>
    <property type="match status" value="1"/>
</dbReference>
<accession>A0A803QND0</accession>
<sequence length="275" mass="30913">MNSLLLSSSLCLSPSSISQFPFYRQTQPNNLHTNHHNQQCYYLHYPSLAHPFISHKSLQIRRSIGETISPNEGAIPVMEFEDFFEKDWSFLDSDDLISSQDYNHKLNRIIASGEIENSSRVMVSAAAEGFVDQLVESSPCNLLLVVHDSLFVLAGIKEKYDKVKCWQGELIYVPEKWAPLDVVFLYFLPAIPFTLDQVLAAVGKHCSPGARLVISHPQGRGGLEQQRKQYSDVIVSDLPEKPALQEAASNHFFDLVEFVDDPGFYLAVLKLNNAG</sequence>
<dbReference type="EMBL" id="JAATIP010000131">
    <property type="protein sequence ID" value="KAF4368999.1"/>
    <property type="molecule type" value="Genomic_DNA"/>
</dbReference>
<dbReference type="EMBL" id="JAATIQ010000007">
    <property type="protein sequence ID" value="KAF4402432.1"/>
    <property type="molecule type" value="Genomic_DNA"/>
</dbReference>
<proteinExistence type="predicted"/>
<comment type="caution">
    <text evidence="1">The sequence shown here is derived from an EMBL/GenBank/DDBJ whole genome shotgun (WGS) entry which is preliminary data.</text>
</comment>
<dbReference type="InterPro" id="IPR029063">
    <property type="entry name" value="SAM-dependent_MTases_sf"/>
</dbReference>
<dbReference type="OMA" id="KHDSVKC"/>